<dbReference type="OrthoDB" id="680449at2"/>
<comment type="caution">
    <text evidence="2">The sequence shown here is derived from an EMBL/GenBank/DDBJ whole genome shotgun (WGS) entry which is preliminary data.</text>
</comment>
<dbReference type="EMBL" id="QURB01000003">
    <property type="protein sequence ID" value="RFC54636.1"/>
    <property type="molecule type" value="Genomic_DNA"/>
</dbReference>
<dbReference type="SUPFAM" id="SSF47413">
    <property type="entry name" value="lambda repressor-like DNA-binding domains"/>
    <property type="match status" value="1"/>
</dbReference>
<evidence type="ECO:0000313" key="3">
    <source>
        <dbReference type="Proteomes" id="UP000257127"/>
    </source>
</evidence>
<dbReference type="SMART" id="SM00530">
    <property type="entry name" value="HTH_XRE"/>
    <property type="match status" value="1"/>
</dbReference>
<dbReference type="PROSITE" id="PS50943">
    <property type="entry name" value="HTH_CROC1"/>
    <property type="match status" value="1"/>
</dbReference>
<sequence length="165" mass="18988">MEKNKKEILAKLNTLTKGNKSQWLEDAKYRADNQEWLKKSQAIAFKILRKLRENKTKQVIPSNQAQLAQQLDVSAQQVSKWVKGKENFTLETISKLEAVLSIKLIETSTLQTNILKSTSFIENVFYTSKGHVEYKKRTSKKEAKVVHLQNEITTSAFIKNYALQS</sequence>
<dbReference type="RefSeq" id="WP_116880471.1">
    <property type="nucleotide sequence ID" value="NZ_QURB01000003.1"/>
</dbReference>
<name>A0A3E1EYL5_9FLAO</name>
<reference evidence="2 3" key="1">
    <citation type="submission" date="2018-08" db="EMBL/GenBank/DDBJ databases">
        <title>The draft genome squence of Brumimicrobium sp. N62.</title>
        <authorList>
            <person name="Du Z.-J."/>
            <person name="Luo H.-R."/>
        </authorList>
    </citation>
    <scope>NUCLEOTIDE SEQUENCE [LARGE SCALE GENOMIC DNA]</scope>
    <source>
        <strain evidence="2 3">N62</strain>
    </source>
</reference>
<dbReference type="InterPro" id="IPR010982">
    <property type="entry name" value="Lambda_DNA-bd_dom_sf"/>
</dbReference>
<gene>
    <name evidence="2" type="ORF">DXU93_06510</name>
</gene>
<evidence type="ECO:0000259" key="1">
    <source>
        <dbReference type="PROSITE" id="PS50943"/>
    </source>
</evidence>
<dbReference type="Proteomes" id="UP000257127">
    <property type="component" value="Unassembled WGS sequence"/>
</dbReference>
<dbReference type="CDD" id="cd00093">
    <property type="entry name" value="HTH_XRE"/>
    <property type="match status" value="1"/>
</dbReference>
<accession>A0A3E1EYL5</accession>
<organism evidence="2 3">
    <name type="scientific">Brumimicrobium aurantiacum</name>
    <dbReference type="NCBI Taxonomy" id="1737063"/>
    <lineage>
        <taxon>Bacteria</taxon>
        <taxon>Pseudomonadati</taxon>
        <taxon>Bacteroidota</taxon>
        <taxon>Flavobacteriia</taxon>
        <taxon>Flavobacteriales</taxon>
        <taxon>Crocinitomicaceae</taxon>
        <taxon>Brumimicrobium</taxon>
    </lineage>
</organism>
<proteinExistence type="predicted"/>
<dbReference type="Gene3D" id="1.10.260.40">
    <property type="entry name" value="lambda repressor-like DNA-binding domains"/>
    <property type="match status" value="1"/>
</dbReference>
<protein>
    <submittedName>
        <fullName evidence="2">XRE family transcriptional regulator</fullName>
    </submittedName>
</protein>
<dbReference type="GO" id="GO:0003677">
    <property type="term" value="F:DNA binding"/>
    <property type="evidence" value="ECO:0007669"/>
    <property type="project" value="InterPro"/>
</dbReference>
<dbReference type="InterPro" id="IPR001387">
    <property type="entry name" value="Cro/C1-type_HTH"/>
</dbReference>
<keyword evidence="3" id="KW-1185">Reference proteome</keyword>
<evidence type="ECO:0000313" key="2">
    <source>
        <dbReference type="EMBL" id="RFC54636.1"/>
    </source>
</evidence>
<feature type="domain" description="HTH cro/C1-type" evidence="1">
    <location>
        <begin position="64"/>
        <end position="107"/>
    </location>
</feature>
<dbReference type="AlphaFoldDB" id="A0A3E1EYL5"/>
<dbReference type="Pfam" id="PF01381">
    <property type="entry name" value="HTH_3"/>
    <property type="match status" value="1"/>
</dbReference>